<sequence length="316" mass="36568">MIGVKYQERLAISKAKTQKQQWVCRQCGCKFNGHKRRFCGQSCREKARQGTHQHCCERCRKMFVSKEKNQRFCSVVCRQESVKRPTYSCQHCGTQFIAPPDRKIYCSRECAFVRMGIVSEERAALRRIAANSGWLKRRRPARISVCEYCGDRFIGDHGRQVLCSYECRKAIGRLNAQMEHDTIDPDRRKCVRCGHYAGSTHKYCKKCTKLVKTANEKKAKVRRRYRMRSTQIETIVAIDQFVKDNWRCQDCGVEVDQVGSPNKDSYANLDHIVPLSKGGTHRTSNVQTLCRKCNIIKSDRKYVQLVLPYGVTKGYA</sequence>
<dbReference type="CDD" id="cd00085">
    <property type="entry name" value="HNHc"/>
    <property type="match status" value="1"/>
</dbReference>
<dbReference type="EMBL" id="LAZR01007633">
    <property type="protein sequence ID" value="KKM83985.1"/>
    <property type="molecule type" value="Genomic_DNA"/>
</dbReference>
<evidence type="ECO:0000313" key="2">
    <source>
        <dbReference type="EMBL" id="KKM83985.1"/>
    </source>
</evidence>
<dbReference type="GO" id="GO:0004519">
    <property type="term" value="F:endonuclease activity"/>
    <property type="evidence" value="ECO:0007669"/>
    <property type="project" value="InterPro"/>
</dbReference>
<accession>A0A0F9N5I4</accession>
<feature type="non-terminal residue" evidence="2">
    <location>
        <position position="316"/>
    </location>
</feature>
<gene>
    <name evidence="2" type="ORF">LCGC14_1303890</name>
</gene>
<reference evidence="2" key="1">
    <citation type="journal article" date="2015" name="Nature">
        <title>Complex archaea that bridge the gap between prokaryotes and eukaryotes.</title>
        <authorList>
            <person name="Spang A."/>
            <person name="Saw J.H."/>
            <person name="Jorgensen S.L."/>
            <person name="Zaremba-Niedzwiedzka K."/>
            <person name="Martijn J."/>
            <person name="Lind A.E."/>
            <person name="van Eijk R."/>
            <person name="Schleper C."/>
            <person name="Guy L."/>
            <person name="Ettema T.J."/>
        </authorList>
    </citation>
    <scope>NUCLEOTIDE SEQUENCE</scope>
</reference>
<protein>
    <recommendedName>
        <fullName evidence="1">HNH nuclease domain-containing protein</fullName>
    </recommendedName>
</protein>
<dbReference type="Pfam" id="PF01844">
    <property type="entry name" value="HNH"/>
    <property type="match status" value="1"/>
</dbReference>
<dbReference type="GO" id="GO:0003676">
    <property type="term" value="F:nucleic acid binding"/>
    <property type="evidence" value="ECO:0007669"/>
    <property type="project" value="InterPro"/>
</dbReference>
<name>A0A0F9N5I4_9ZZZZ</name>
<dbReference type="Gene3D" id="1.10.30.50">
    <property type="match status" value="1"/>
</dbReference>
<feature type="domain" description="HNH nuclease" evidence="1">
    <location>
        <begin position="237"/>
        <end position="295"/>
    </location>
</feature>
<dbReference type="InterPro" id="IPR002711">
    <property type="entry name" value="HNH"/>
</dbReference>
<dbReference type="GO" id="GO:0008270">
    <property type="term" value="F:zinc ion binding"/>
    <property type="evidence" value="ECO:0007669"/>
    <property type="project" value="InterPro"/>
</dbReference>
<comment type="caution">
    <text evidence="2">The sequence shown here is derived from an EMBL/GenBank/DDBJ whole genome shotgun (WGS) entry which is preliminary data.</text>
</comment>
<organism evidence="2">
    <name type="scientific">marine sediment metagenome</name>
    <dbReference type="NCBI Taxonomy" id="412755"/>
    <lineage>
        <taxon>unclassified sequences</taxon>
        <taxon>metagenomes</taxon>
        <taxon>ecological metagenomes</taxon>
    </lineage>
</organism>
<proteinExistence type="predicted"/>
<dbReference type="InterPro" id="IPR003615">
    <property type="entry name" value="HNH_nuc"/>
</dbReference>
<dbReference type="AlphaFoldDB" id="A0A0F9N5I4"/>
<dbReference type="SMART" id="SM00507">
    <property type="entry name" value="HNHc"/>
    <property type="match status" value="1"/>
</dbReference>
<evidence type="ECO:0000259" key="1">
    <source>
        <dbReference type="SMART" id="SM00507"/>
    </source>
</evidence>